<dbReference type="Proteomes" id="UP000015104">
    <property type="component" value="Unassembled WGS sequence"/>
</dbReference>
<protein>
    <submittedName>
        <fullName evidence="1">Uncharacterized protein</fullName>
    </submittedName>
</protein>
<dbReference type="EMBL" id="CAEY01000835">
    <property type="status" value="NOT_ANNOTATED_CDS"/>
    <property type="molecule type" value="Genomic_DNA"/>
</dbReference>
<reference evidence="1" key="2">
    <citation type="submission" date="2015-06" db="UniProtKB">
        <authorList>
            <consortium name="EnsemblMetazoa"/>
        </authorList>
    </citation>
    <scope>IDENTIFICATION</scope>
</reference>
<accession>T1JXP6</accession>
<keyword evidence="2" id="KW-1185">Reference proteome</keyword>
<organism evidence="1 2">
    <name type="scientific">Tetranychus urticae</name>
    <name type="common">Two-spotted spider mite</name>
    <dbReference type="NCBI Taxonomy" id="32264"/>
    <lineage>
        <taxon>Eukaryota</taxon>
        <taxon>Metazoa</taxon>
        <taxon>Ecdysozoa</taxon>
        <taxon>Arthropoda</taxon>
        <taxon>Chelicerata</taxon>
        <taxon>Arachnida</taxon>
        <taxon>Acari</taxon>
        <taxon>Acariformes</taxon>
        <taxon>Trombidiformes</taxon>
        <taxon>Prostigmata</taxon>
        <taxon>Eleutherengona</taxon>
        <taxon>Raphignathae</taxon>
        <taxon>Tetranychoidea</taxon>
        <taxon>Tetranychidae</taxon>
        <taxon>Tetranychus</taxon>
    </lineage>
</organism>
<sequence>MWKDCQRSTVAGSSYRILRTSVNFGGTILYAFGASDSVDHRLRPASAPRWFRGNCYLIAAVVACTGKMSDDIAMLDPSVLSYSECGGINFCPTNRKLQPVSVRCIFRNNRGDDERTTLSFHMTKLATEIPSFVNKFFINTESDYSCSTCVGVSTDVCKITLIQLPPHVDAQDW</sequence>
<evidence type="ECO:0000313" key="1">
    <source>
        <dbReference type="EnsemblMetazoa" id="tetur02g12770.1"/>
    </source>
</evidence>
<dbReference type="EnsemblMetazoa" id="tetur02g12770.1">
    <property type="protein sequence ID" value="tetur02g12770.1"/>
    <property type="gene ID" value="tetur02g12770"/>
</dbReference>
<name>T1JXP6_TETUR</name>
<dbReference type="HOGENOM" id="CLU_1549608_0_0_1"/>
<evidence type="ECO:0000313" key="2">
    <source>
        <dbReference type="Proteomes" id="UP000015104"/>
    </source>
</evidence>
<dbReference type="AlphaFoldDB" id="T1JXP6"/>
<proteinExistence type="predicted"/>
<reference evidence="2" key="1">
    <citation type="submission" date="2011-08" db="EMBL/GenBank/DDBJ databases">
        <authorList>
            <person name="Rombauts S."/>
        </authorList>
    </citation>
    <scope>NUCLEOTIDE SEQUENCE</scope>
    <source>
        <strain evidence="2">London</strain>
    </source>
</reference>